<keyword evidence="1" id="KW-0472">Membrane</keyword>
<evidence type="ECO:0000256" key="1">
    <source>
        <dbReference type="SAM" id="Phobius"/>
    </source>
</evidence>
<accession>A0A318UWF0</accession>
<dbReference type="AlphaFoldDB" id="A0A318UWF0"/>
<gene>
    <name evidence="2" type="ORF">B0O44_102535</name>
</gene>
<feature type="transmembrane region" description="Helical" evidence="1">
    <location>
        <begin position="379"/>
        <end position="400"/>
    </location>
</feature>
<dbReference type="Proteomes" id="UP000248198">
    <property type="component" value="Unassembled WGS sequence"/>
</dbReference>
<name>A0A318UWF0_9SPHI</name>
<dbReference type="InterPro" id="IPR043742">
    <property type="entry name" value="DUF5687"/>
</dbReference>
<comment type="caution">
    <text evidence="2">The sequence shown here is derived from an EMBL/GenBank/DDBJ whole genome shotgun (WGS) entry which is preliminary data.</text>
</comment>
<sequence length="492" mass="55503">MLFTFLNHQWTGFWRSRGKGGSIAVQVIMGLLILYVLACAFLVGIALETFMGKMLPGKEVTGLFNGLILYYFAIDFLMRLQLQELPTLSIVPYLHLNIRRAQLVNFLNIRALFSAFNLLPILLFFPFCLLRIQDTFGTAVCAIYIVSILSLTLFNNYLVLYVKRLSAASSRFVFTGLILLLLAGALEYFKVLSIGELSNKLFSFIALHPLTGLIFPLLAGLTFRINSIYLRNNLYLEELRSGEKKKSATDYPFLNQFGEVGTLAALEIKMILRNKRSKSTVSKGIIFVFYGLLFYKADLLANNNFGLMLFAAVFMTGNIILIYGQFMFGWQSAEFDGLMANKTNIRNFIKAKFLLFTLSSTLLTLVISLYGLISWKILIIQLAAYLYSIGIATVIVLYFATWNYKYIDLSKGSSFNWQGVGASSMLMSLPVILFPCAVYLPFHFQGSPYLGLGIVGALGLAGFLTRNFWVELLVKEFNKRKYKIAAGFRERS</sequence>
<protein>
    <recommendedName>
        <fullName evidence="4">ABC-2 type transport system permease protein</fullName>
    </recommendedName>
</protein>
<evidence type="ECO:0000313" key="2">
    <source>
        <dbReference type="EMBL" id="PYF75979.1"/>
    </source>
</evidence>
<keyword evidence="1" id="KW-0812">Transmembrane</keyword>
<feature type="transmembrane region" description="Helical" evidence="1">
    <location>
        <begin position="309"/>
        <end position="330"/>
    </location>
</feature>
<feature type="transmembrane region" description="Helical" evidence="1">
    <location>
        <begin position="280"/>
        <end position="297"/>
    </location>
</feature>
<keyword evidence="3" id="KW-1185">Reference proteome</keyword>
<feature type="transmembrane region" description="Helical" evidence="1">
    <location>
        <begin position="103"/>
        <end position="125"/>
    </location>
</feature>
<feature type="transmembrane region" description="Helical" evidence="1">
    <location>
        <begin position="420"/>
        <end position="442"/>
    </location>
</feature>
<evidence type="ECO:0000313" key="3">
    <source>
        <dbReference type="Proteomes" id="UP000248198"/>
    </source>
</evidence>
<evidence type="ECO:0008006" key="4">
    <source>
        <dbReference type="Google" id="ProtNLM"/>
    </source>
</evidence>
<feature type="transmembrane region" description="Helical" evidence="1">
    <location>
        <begin position="351"/>
        <end position="373"/>
    </location>
</feature>
<feature type="transmembrane region" description="Helical" evidence="1">
    <location>
        <begin position="201"/>
        <end position="223"/>
    </location>
</feature>
<feature type="transmembrane region" description="Helical" evidence="1">
    <location>
        <begin position="63"/>
        <end position="82"/>
    </location>
</feature>
<dbReference type="Pfam" id="PF18940">
    <property type="entry name" value="DUF5687"/>
    <property type="match status" value="1"/>
</dbReference>
<dbReference type="OrthoDB" id="1014144at2"/>
<organism evidence="2 3">
    <name type="scientific">Pedobacter nutrimenti</name>
    <dbReference type="NCBI Taxonomy" id="1241337"/>
    <lineage>
        <taxon>Bacteria</taxon>
        <taxon>Pseudomonadati</taxon>
        <taxon>Bacteroidota</taxon>
        <taxon>Sphingobacteriia</taxon>
        <taxon>Sphingobacteriales</taxon>
        <taxon>Sphingobacteriaceae</taxon>
        <taxon>Pedobacter</taxon>
    </lineage>
</organism>
<feature type="transmembrane region" description="Helical" evidence="1">
    <location>
        <begin position="21"/>
        <end position="43"/>
    </location>
</feature>
<feature type="transmembrane region" description="Helical" evidence="1">
    <location>
        <begin position="172"/>
        <end position="189"/>
    </location>
</feature>
<proteinExistence type="predicted"/>
<keyword evidence="1" id="KW-1133">Transmembrane helix</keyword>
<feature type="transmembrane region" description="Helical" evidence="1">
    <location>
        <begin position="448"/>
        <end position="474"/>
    </location>
</feature>
<dbReference type="RefSeq" id="WP_110828714.1">
    <property type="nucleotide sequence ID" value="NZ_QKLU01000002.1"/>
</dbReference>
<reference evidence="2 3" key="1">
    <citation type="submission" date="2018-06" db="EMBL/GenBank/DDBJ databases">
        <title>Genomic Encyclopedia of Archaeal and Bacterial Type Strains, Phase II (KMG-II): from individual species to whole genera.</title>
        <authorList>
            <person name="Goeker M."/>
        </authorList>
    </citation>
    <scope>NUCLEOTIDE SEQUENCE [LARGE SCALE GENOMIC DNA]</scope>
    <source>
        <strain evidence="2 3">DSM 27372</strain>
    </source>
</reference>
<feature type="transmembrane region" description="Helical" evidence="1">
    <location>
        <begin position="137"/>
        <end position="160"/>
    </location>
</feature>
<dbReference type="EMBL" id="QKLU01000002">
    <property type="protein sequence ID" value="PYF75979.1"/>
    <property type="molecule type" value="Genomic_DNA"/>
</dbReference>